<protein>
    <submittedName>
        <fullName evidence="1">Uncharacterized protein</fullName>
    </submittedName>
</protein>
<organism evidence="1">
    <name type="scientific">marine sediment metagenome</name>
    <dbReference type="NCBI Taxonomy" id="412755"/>
    <lineage>
        <taxon>unclassified sequences</taxon>
        <taxon>metagenomes</taxon>
        <taxon>ecological metagenomes</taxon>
    </lineage>
</organism>
<comment type="caution">
    <text evidence="1">The sequence shown here is derived from an EMBL/GenBank/DDBJ whole genome shotgun (WGS) entry which is preliminary data.</text>
</comment>
<accession>A0A0F9UKX7</accession>
<evidence type="ECO:0000313" key="1">
    <source>
        <dbReference type="EMBL" id="KKN61841.1"/>
    </source>
</evidence>
<dbReference type="EMBL" id="LAZR01000643">
    <property type="protein sequence ID" value="KKN61841.1"/>
    <property type="molecule type" value="Genomic_DNA"/>
</dbReference>
<sequence length="206" mass="23799">MSIVNVKFNVDKCLKAIDDIFKRRRDRKENFVQDVSDSLDAIHEIIKTMNNIFLMLVGNFTNKKVTSNSKRLSKLIEETNKYLSIQDLLPKLQDGIGIIEGVAKDQRFKDKKYSIIKSDLLDLKKRVEEYREELGKGGITGVGMKEEWNLMTLIEKVNGIDNTPVMEQAPIEKIAKRVQYNFNSDLSDDIYRLIGKIRIQAKIFVI</sequence>
<gene>
    <name evidence="1" type="ORF">LCGC14_0517730</name>
</gene>
<proteinExistence type="predicted"/>
<name>A0A0F9UKX7_9ZZZZ</name>
<reference evidence="1" key="1">
    <citation type="journal article" date="2015" name="Nature">
        <title>Complex archaea that bridge the gap between prokaryotes and eukaryotes.</title>
        <authorList>
            <person name="Spang A."/>
            <person name="Saw J.H."/>
            <person name="Jorgensen S.L."/>
            <person name="Zaremba-Niedzwiedzka K."/>
            <person name="Martijn J."/>
            <person name="Lind A.E."/>
            <person name="van Eijk R."/>
            <person name="Schleper C."/>
            <person name="Guy L."/>
            <person name="Ettema T.J."/>
        </authorList>
    </citation>
    <scope>NUCLEOTIDE SEQUENCE</scope>
</reference>
<dbReference type="AlphaFoldDB" id="A0A0F9UKX7"/>